<name>A0A5E4SQ57_9BURK</name>
<dbReference type="EMBL" id="CABPSB010000002">
    <property type="protein sequence ID" value="VVD77102.1"/>
    <property type="molecule type" value="Genomic_DNA"/>
</dbReference>
<dbReference type="RefSeq" id="WP_150667677.1">
    <property type="nucleotide sequence ID" value="NZ_CABPSB010000002.1"/>
</dbReference>
<dbReference type="OrthoDB" id="6561939at2"/>
<gene>
    <name evidence="1" type="ORF">PAN31108_00915</name>
</gene>
<dbReference type="Gene3D" id="1.10.4110.10">
    <property type="entry name" value="Salmonella invasion protein A, C-terminal actin-binding domain"/>
    <property type="match status" value="1"/>
</dbReference>
<sequence>MRTEGILLSAARSRPVPSFAPALLPGARFRPGPLRNLPSPAYLSELLSTGDARSLGVALMMVMRDAFDPSMLEDIPLRRQCNAMRDAVLPRGAMRQRAILECFARGEAKSLGDTLGLLITLLVDHPQRDALRGFAAQLFLRDSEPAEEIRRNPLVAAMLAGLGLFPKAPPPTLSTLQ</sequence>
<dbReference type="InterPro" id="IPR023224">
    <property type="entry name" value="SipA_actin-bd_C_sf"/>
</dbReference>
<dbReference type="AlphaFoldDB" id="A0A5E4SQ57"/>
<protein>
    <submittedName>
        <fullName evidence="1">Uncharacterized protein</fullName>
    </submittedName>
</protein>
<keyword evidence="2" id="KW-1185">Reference proteome</keyword>
<reference evidence="1 2" key="1">
    <citation type="submission" date="2019-08" db="EMBL/GenBank/DDBJ databases">
        <authorList>
            <person name="Peeters C."/>
        </authorList>
    </citation>
    <scope>NUCLEOTIDE SEQUENCE [LARGE SCALE GENOMIC DNA]</scope>
    <source>
        <strain evidence="1 2">LMG 31108</strain>
    </source>
</reference>
<organism evidence="1 2">
    <name type="scientific">Pandoraea anhela</name>
    <dbReference type="NCBI Taxonomy" id="2508295"/>
    <lineage>
        <taxon>Bacteria</taxon>
        <taxon>Pseudomonadati</taxon>
        <taxon>Pseudomonadota</taxon>
        <taxon>Betaproteobacteria</taxon>
        <taxon>Burkholderiales</taxon>
        <taxon>Burkholderiaceae</taxon>
        <taxon>Pandoraea</taxon>
    </lineage>
</organism>
<accession>A0A5E4SQ57</accession>
<dbReference type="Proteomes" id="UP000406256">
    <property type="component" value="Unassembled WGS sequence"/>
</dbReference>
<evidence type="ECO:0000313" key="1">
    <source>
        <dbReference type="EMBL" id="VVD77102.1"/>
    </source>
</evidence>
<evidence type="ECO:0000313" key="2">
    <source>
        <dbReference type="Proteomes" id="UP000406256"/>
    </source>
</evidence>
<proteinExistence type="predicted"/>